<name>A0AAD7JDF6_9AGAR</name>
<feature type="chain" id="PRO_5042132086" description="F-box domain-containing protein" evidence="1">
    <location>
        <begin position="29"/>
        <end position="297"/>
    </location>
</feature>
<dbReference type="SUPFAM" id="SSF52047">
    <property type="entry name" value="RNI-like"/>
    <property type="match status" value="1"/>
</dbReference>
<evidence type="ECO:0000256" key="1">
    <source>
        <dbReference type="SAM" id="SignalP"/>
    </source>
</evidence>
<feature type="signal peptide" evidence="1">
    <location>
        <begin position="1"/>
        <end position="28"/>
    </location>
</feature>
<dbReference type="InterPro" id="IPR032675">
    <property type="entry name" value="LRR_dom_sf"/>
</dbReference>
<keyword evidence="3" id="KW-1185">Reference proteome</keyword>
<evidence type="ECO:0000313" key="2">
    <source>
        <dbReference type="EMBL" id="KAJ7762555.1"/>
    </source>
</evidence>
<dbReference type="Proteomes" id="UP001215598">
    <property type="component" value="Unassembled WGS sequence"/>
</dbReference>
<keyword evidence="1" id="KW-0732">Signal</keyword>
<dbReference type="AlphaFoldDB" id="A0AAD7JDF6"/>
<comment type="caution">
    <text evidence="2">The sequence shown here is derived from an EMBL/GenBank/DDBJ whole genome shotgun (WGS) entry which is preliminary data.</text>
</comment>
<dbReference type="Gene3D" id="3.80.10.10">
    <property type="entry name" value="Ribonuclease Inhibitor"/>
    <property type="match status" value="1"/>
</dbReference>
<sequence length="297" mass="33194">MLSNQTAPDVRVVIWLLFSLIFLPRCHLTIRTSGAEIKLNSEAVLRIIAKCPELRFCRLAINDGNDGNDNQVQSQHPIVELLFLHTLEVHCVQAMTPVLLDRISSPELRSFTFRGYMATQHPRSLAPFFARSPNLETLEIDSVAFSKAALTESFLGLPPTIRRLGIHNLNNRWATTDPSSLDDETLAVLTPVHGLPAQCCPVLQDLFINHCTDITDEALRRFVTGRMNDTHPTLLRIEVQFDRAMELDILPTLEPFIDSGLNISITHFAPAPLNFSPWQGLSDAPVILPPAPQPSVW</sequence>
<reference evidence="2" key="1">
    <citation type="submission" date="2023-03" db="EMBL/GenBank/DDBJ databases">
        <title>Massive genome expansion in bonnet fungi (Mycena s.s.) driven by repeated elements and novel gene families across ecological guilds.</title>
        <authorList>
            <consortium name="Lawrence Berkeley National Laboratory"/>
            <person name="Harder C.B."/>
            <person name="Miyauchi S."/>
            <person name="Viragh M."/>
            <person name="Kuo A."/>
            <person name="Thoen E."/>
            <person name="Andreopoulos B."/>
            <person name="Lu D."/>
            <person name="Skrede I."/>
            <person name="Drula E."/>
            <person name="Henrissat B."/>
            <person name="Morin E."/>
            <person name="Kohler A."/>
            <person name="Barry K."/>
            <person name="LaButti K."/>
            <person name="Morin E."/>
            <person name="Salamov A."/>
            <person name="Lipzen A."/>
            <person name="Mereny Z."/>
            <person name="Hegedus B."/>
            <person name="Baldrian P."/>
            <person name="Stursova M."/>
            <person name="Weitz H."/>
            <person name="Taylor A."/>
            <person name="Grigoriev I.V."/>
            <person name="Nagy L.G."/>
            <person name="Martin F."/>
            <person name="Kauserud H."/>
        </authorList>
    </citation>
    <scope>NUCLEOTIDE SEQUENCE</scope>
    <source>
        <strain evidence="2">CBHHK182m</strain>
    </source>
</reference>
<evidence type="ECO:0008006" key="4">
    <source>
        <dbReference type="Google" id="ProtNLM"/>
    </source>
</evidence>
<evidence type="ECO:0000313" key="3">
    <source>
        <dbReference type="Proteomes" id="UP001215598"/>
    </source>
</evidence>
<gene>
    <name evidence="2" type="ORF">B0H16DRAFT_516757</name>
</gene>
<accession>A0AAD7JDF6</accession>
<protein>
    <recommendedName>
        <fullName evidence="4">F-box domain-containing protein</fullName>
    </recommendedName>
</protein>
<proteinExistence type="predicted"/>
<dbReference type="EMBL" id="JARKIB010000032">
    <property type="protein sequence ID" value="KAJ7762555.1"/>
    <property type="molecule type" value="Genomic_DNA"/>
</dbReference>
<organism evidence="2 3">
    <name type="scientific">Mycena metata</name>
    <dbReference type="NCBI Taxonomy" id="1033252"/>
    <lineage>
        <taxon>Eukaryota</taxon>
        <taxon>Fungi</taxon>
        <taxon>Dikarya</taxon>
        <taxon>Basidiomycota</taxon>
        <taxon>Agaricomycotina</taxon>
        <taxon>Agaricomycetes</taxon>
        <taxon>Agaricomycetidae</taxon>
        <taxon>Agaricales</taxon>
        <taxon>Marasmiineae</taxon>
        <taxon>Mycenaceae</taxon>
        <taxon>Mycena</taxon>
    </lineage>
</organism>